<dbReference type="EMBL" id="BMAW01000130">
    <property type="protein sequence ID" value="GFS67601.1"/>
    <property type="molecule type" value="Genomic_DNA"/>
</dbReference>
<reference evidence="2" key="1">
    <citation type="submission" date="2020-08" db="EMBL/GenBank/DDBJ databases">
        <title>Multicomponent nature underlies the extraordinary mechanical properties of spider dragline silk.</title>
        <authorList>
            <person name="Kono N."/>
            <person name="Nakamura H."/>
            <person name="Mori M."/>
            <person name="Yoshida Y."/>
            <person name="Ohtoshi R."/>
            <person name="Malay A.D."/>
            <person name="Moran D.A.P."/>
            <person name="Tomita M."/>
            <person name="Numata K."/>
            <person name="Arakawa K."/>
        </authorList>
    </citation>
    <scope>NUCLEOTIDE SEQUENCE</scope>
</reference>
<dbReference type="AlphaFoldDB" id="A0A8X6J015"/>
<accession>A0A8X6J015</accession>
<feature type="non-terminal residue" evidence="2">
    <location>
        <position position="1"/>
    </location>
</feature>
<protein>
    <submittedName>
        <fullName evidence="2">Uncharacterized protein</fullName>
    </submittedName>
</protein>
<name>A0A8X6J015_NEPPI</name>
<comment type="caution">
    <text evidence="2">The sequence shown here is derived from an EMBL/GenBank/DDBJ whole genome shotgun (WGS) entry which is preliminary data.</text>
</comment>
<dbReference type="Proteomes" id="UP000887013">
    <property type="component" value="Unassembled WGS sequence"/>
</dbReference>
<proteinExistence type="predicted"/>
<feature type="region of interest" description="Disordered" evidence="1">
    <location>
        <begin position="15"/>
        <end position="67"/>
    </location>
</feature>
<organism evidence="2 3">
    <name type="scientific">Nephila pilipes</name>
    <name type="common">Giant wood spider</name>
    <name type="synonym">Nephila maculata</name>
    <dbReference type="NCBI Taxonomy" id="299642"/>
    <lineage>
        <taxon>Eukaryota</taxon>
        <taxon>Metazoa</taxon>
        <taxon>Ecdysozoa</taxon>
        <taxon>Arthropoda</taxon>
        <taxon>Chelicerata</taxon>
        <taxon>Arachnida</taxon>
        <taxon>Araneae</taxon>
        <taxon>Araneomorphae</taxon>
        <taxon>Entelegynae</taxon>
        <taxon>Araneoidea</taxon>
        <taxon>Nephilidae</taxon>
        <taxon>Nephila</taxon>
    </lineage>
</organism>
<gene>
    <name evidence="2" type="ORF">NPIL_105361</name>
</gene>
<evidence type="ECO:0000313" key="3">
    <source>
        <dbReference type="Proteomes" id="UP000887013"/>
    </source>
</evidence>
<sequence>LLRITSRFADLANHQVPDDAYPAPKLTTMSPSRKTGPRPSKERGRPKTTFLSQADVPHLNQRGLAAH</sequence>
<keyword evidence="3" id="KW-1185">Reference proteome</keyword>
<evidence type="ECO:0000313" key="2">
    <source>
        <dbReference type="EMBL" id="GFS67601.1"/>
    </source>
</evidence>
<evidence type="ECO:0000256" key="1">
    <source>
        <dbReference type="SAM" id="MobiDB-lite"/>
    </source>
</evidence>